<dbReference type="GO" id="GO:0070086">
    <property type="term" value="P:ubiquitin-dependent endocytosis"/>
    <property type="evidence" value="ECO:0007669"/>
    <property type="project" value="TreeGrafter"/>
</dbReference>
<dbReference type="InterPro" id="IPR011022">
    <property type="entry name" value="Arrestin_C-like"/>
</dbReference>
<keyword evidence="3" id="KW-1185">Reference proteome</keyword>
<dbReference type="InterPro" id="IPR024391">
    <property type="entry name" value="LDB19_N"/>
</dbReference>
<proteinExistence type="predicted"/>
<dbReference type="AlphaFoldDB" id="A0A9N8VIC0"/>
<dbReference type="GO" id="GO:0005886">
    <property type="term" value="C:plasma membrane"/>
    <property type="evidence" value="ECO:0007669"/>
    <property type="project" value="TreeGrafter"/>
</dbReference>
<protein>
    <submittedName>
        <fullName evidence="2">266_t:CDS:1</fullName>
    </submittedName>
</protein>
<evidence type="ECO:0000259" key="1">
    <source>
        <dbReference type="SMART" id="SM01017"/>
    </source>
</evidence>
<dbReference type="InterPro" id="IPR014752">
    <property type="entry name" value="Arrestin-like_C"/>
</dbReference>
<dbReference type="EMBL" id="CAJVPK010000132">
    <property type="protein sequence ID" value="CAG8455893.1"/>
    <property type="molecule type" value="Genomic_DNA"/>
</dbReference>
<accession>A0A9N8VIC0</accession>
<dbReference type="PANTHER" id="PTHR11188">
    <property type="entry name" value="ARRESTIN DOMAIN CONTAINING PROTEIN"/>
    <property type="match status" value="1"/>
</dbReference>
<sequence length="421" mass="47888">MSHHLSTSLTHSHINERTDNLSSCFKSLNKLKNELIIKLVEPSIVLRGDPQEASGTYLRGTEQNACSEIREIINHKIQFKLSTAEVSLQHNHMFELKKFKIRSATVKFPPGSYTYPFEIFIPGNISESVNTEYGTIKYKLVARASRSILFSKLSKNLDLEIIRILPDYDISEGIGFSRDYNSILNYEISIPKHVFPLGQVIQIDVKLIPFIKKLKFHGLSIKLIEKTDYIANNDNIRVSKTVAILEINDLIQEYLLEDQEEDDIGNTSYHSNFDFPIPNCKSGTNYSINTPLIKINHELVFTFKIILPQNFYQDFKNEFSVRSPITIASCLTVNQLSGLPNYEENSKFCPCDSEYQRVARLVLGDAVVESLNCSGRNENNDIEMTAPSGDRCCGNCNDCIECSSCDARRFPPSYEDDRAQH</sequence>
<feature type="domain" description="Arrestin C-terminal-like" evidence="1">
    <location>
        <begin position="180"/>
        <end position="332"/>
    </location>
</feature>
<dbReference type="OrthoDB" id="2333384at2759"/>
<dbReference type="GO" id="GO:0005829">
    <property type="term" value="C:cytosol"/>
    <property type="evidence" value="ECO:0007669"/>
    <property type="project" value="TreeGrafter"/>
</dbReference>
<reference evidence="2" key="1">
    <citation type="submission" date="2021-06" db="EMBL/GenBank/DDBJ databases">
        <authorList>
            <person name="Kallberg Y."/>
            <person name="Tangrot J."/>
            <person name="Rosling A."/>
        </authorList>
    </citation>
    <scope>NUCLEOTIDE SEQUENCE</scope>
    <source>
        <strain evidence="2">AZ414A</strain>
    </source>
</reference>
<name>A0A9N8VIC0_9GLOM</name>
<dbReference type="SMART" id="SM01017">
    <property type="entry name" value="Arrestin_C"/>
    <property type="match status" value="1"/>
</dbReference>
<dbReference type="Gene3D" id="2.60.40.640">
    <property type="match status" value="2"/>
</dbReference>
<evidence type="ECO:0000313" key="2">
    <source>
        <dbReference type="EMBL" id="CAG8455893.1"/>
    </source>
</evidence>
<dbReference type="Pfam" id="PF02752">
    <property type="entry name" value="Arrestin_C"/>
    <property type="match status" value="1"/>
</dbReference>
<dbReference type="GO" id="GO:0030674">
    <property type="term" value="F:protein-macromolecule adaptor activity"/>
    <property type="evidence" value="ECO:0007669"/>
    <property type="project" value="TreeGrafter"/>
</dbReference>
<dbReference type="InterPro" id="IPR050357">
    <property type="entry name" value="Arrestin_domain-protein"/>
</dbReference>
<organism evidence="2 3">
    <name type="scientific">Diversispora eburnea</name>
    <dbReference type="NCBI Taxonomy" id="1213867"/>
    <lineage>
        <taxon>Eukaryota</taxon>
        <taxon>Fungi</taxon>
        <taxon>Fungi incertae sedis</taxon>
        <taxon>Mucoromycota</taxon>
        <taxon>Glomeromycotina</taxon>
        <taxon>Glomeromycetes</taxon>
        <taxon>Diversisporales</taxon>
        <taxon>Diversisporaceae</taxon>
        <taxon>Diversispora</taxon>
    </lineage>
</organism>
<evidence type="ECO:0000313" key="3">
    <source>
        <dbReference type="Proteomes" id="UP000789706"/>
    </source>
</evidence>
<comment type="caution">
    <text evidence="2">The sequence shown here is derived from an EMBL/GenBank/DDBJ whole genome shotgun (WGS) entry which is preliminary data.</text>
</comment>
<dbReference type="PANTHER" id="PTHR11188:SF17">
    <property type="entry name" value="FI21816P1"/>
    <property type="match status" value="1"/>
</dbReference>
<dbReference type="Pfam" id="PF13002">
    <property type="entry name" value="LDB19"/>
    <property type="match status" value="1"/>
</dbReference>
<dbReference type="Proteomes" id="UP000789706">
    <property type="component" value="Unassembled WGS sequence"/>
</dbReference>
<dbReference type="GO" id="GO:0031625">
    <property type="term" value="F:ubiquitin protein ligase binding"/>
    <property type="evidence" value="ECO:0007669"/>
    <property type="project" value="TreeGrafter"/>
</dbReference>
<gene>
    <name evidence="2" type="ORF">DEBURN_LOCUS2412</name>
</gene>